<comment type="caution">
    <text evidence="3">The sequence shown here is derived from an EMBL/GenBank/DDBJ whole genome shotgun (WGS) entry which is preliminary data.</text>
</comment>
<name>A0ABV1RLF5_9ALTE</name>
<evidence type="ECO:0000313" key="4">
    <source>
        <dbReference type="Proteomes" id="UP001467690"/>
    </source>
</evidence>
<dbReference type="PANTHER" id="PTHR43544">
    <property type="entry name" value="SHORT-CHAIN DEHYDROGENASE/REDUCTASE"/>
    <property type="match status" value="1"/>
</dbReference>
<gene>
    <name evidence="3" type="ORF">ABS311_17980</name>
</gene>
<dbReference type="RefSeq" id="WP_350402814.1">
    <property type="nucleotide sequence ID" value="NZ_JBELOE010000266.1"/>
</dbReference>
<dbReference type="EMBL" id="JBELOE010000266">
    <property type="protein sequence ID" value="MER2493768.1"/>
    <property type="molecule type" value="Genomic_DNA"/>
</dbReference>
<dbReference type="Proteomes" id="UP001467690">
    <property type="component" value="Unassembled WGS sequence"/>
</dbReference>
<evidence type="ECO:0000256" key="1">
    <source>
        <dbReference type="ARBA" id="ARBA00022857"/>
    </source>
</evidence>
<dbReference type="Pfam" id="PF00106">
    <property type="entry name" value="adh_short"/>
    <property type="match status" value="1"/>
</dbReference>
<keyword evidence="2" id="KW-0560">Oxidoreductase</keyword>
<evidence type="ECO:0000313" key="3">
    <source>
        <dbReference type="EMBL" id="MER2493768.1"/>
    </source>
</evidence>
<dbReference type="PRINTS" id="PR00081">
    <property type="entry name" value="GDHRDH"/>
</dbReference>
<dbReference type="InterPro" id="IPR002347">
    <property type="entry name" value="SDR_fam"/>
</dbReference>
<dbReference type="InterPro" id="IPR020904">
    <property type="entry name" value="Sc_DH/Rdtase_CS"/>
</dbReference>
<reference evidence="3 4" key="1">
    <citation type="submission" date="2024-06" db="EMBL/GenBank/DDBJ databases">
        <authorList>
            <person name="Chen R.Y."/>
        </authorList>
    </citation>
    <scope>NUCLEOTIDE SEQUENCE [LARGE SCALE GENOMIC DNA]</scope>
    <source>
        <strain evidence="3 4">D2</strain>
    </source>
</reference>
<organism evidence="3 4">
    <name type="scientific">Catenovulum sediminis</name>
    <dbReference type="NCBI Taxonomy" id="1740262"/>
    <lineage>
        <taxon>Bacteria</taxon>
        <taxon>Pseudomonadati</taxon>
        <taxon>Pseudomonadota</taxon>
        <taxon>Gammaproteobacteria</taxon>
        <taxon>Alteromonadales</taxon>
        <taxon>Alteromonadaceae</taxon>
        <taxon>Catenovulum</taxon>
    </lineage>
</organism>
<proteinExistence type="predicted"/>
<dbReference type="InterPro" id="IPR036291">
    <property type="entry name" value="NAD(P)-bd_dom_sf"/>
</dbReference>
<sequence length="238" mass="25977">MSFILITGANRGIGLHLCRHYLSQRQNVIALARSHSSALEALQTHYQTDQQLDQSGQFKVYQCDLNQEESIQQVAESIKQQGIELELVIHNAGVSINESFGNWTQKAFIDNYRVNAVAPALLTQALFSQFAHKAKIILFSSGVASLSEAKDVRKSALDSYAMSKVALNMLAVKLSNACDGVNTICCAINPGWVRTDMGGQDATQSPEETVISLTQTIANLSEEKNASFLSLAGEPISW</sequence>
<keyword evidence="4" id="KW-1185">Reference proteome</keyword>
<protein>
    <submittedName>
        <fullName evidence="3">SDR family NAD(P)-dependent oxidoreductase</fullName>
    </submittedName>
</protein>
<dbReference type="PROSITE" id="PS00061">
    <property type="entry name" value="ADH_SHORT"/>
    <property type="match status" value="1"/>
</dbReference>
<evidence type="ECO:0000256" key="2">
    <source>
        <dbReference type="ARBA" id="ARBA00023002"/>
    </source>
</evidence>
<dbReference type="SUPFAM" id="SSF51735">
    <property type="entry name" value="NAD(P)-binding Rossmann-fold domains"/>
    <property type="match status" value="1"/>
</dbReference>
<dbReference type="Gene3D" id="3.40.50.720">
    <property type="entry name" value="NAD(P)-binding Rossmann-like Domain"/>
    <property type="match status" value="1"/>
</dbReference>
<keyword evidence="1" id="KW-0521">NADP</keyword>
<dbReference type="PANTHER" id="PTHR43544:SF7">
    <property type="entry name" value="NADB-LER2"/>
    <property type="match status" value="1"/>
</dbReference>
<accession>A0ABV1RLF5</accession>
<dbReference type="InterPro" id="IPR051468">
    <property type="entry name" value="Fungal_SecMetab_SDRs"/>
</dbReference>